<reference evidence="2 3" key="1">
    <citation type="submission" date="2017-07" db="EMBL/GenBank/DDBJ databases">
        <title>Draft whole genome sequences of clinical Proprionibacteriaceae strains.</title>
        <authorList>
            <person name="Bernier A.-M."/>
            <person name="Bernard K."/>
            <person name="Domingo M.-C."/>
        </authorList>
    </citation>
    <scope>NUCLEOTIDE SEQUENCE [LARGE SCALE GENOMIC DNA]</scope>
    <source>
        <strain evidence="2 3">NML 030167</strain>
    </source>
</reference>
<feature type="transmembrane region" description="Helical" evidence="1">
    <location>
        <begin position="233"/>
        <end position="253"/>
    </location>
</feature>
<gene>
    <name evidence="2" type="ORF">CGZ94_18315</name>
</gene>
<feature type="transmembrane region" description="Helical" evidence="1">
    <location>
        <begin position="174"/>
        <end position="193"/>
    </location>
</feature>
<dbReference type="RefSeq" id="WP_094406605.1">
    <property type="nucleotide sequence ID" value="NZ_NMVO01000017.1"/>
</dbReference>
<feature type="transmembrane region" description="Helical" evidence="1">
    <location>
        <begin position="140"/>
        <end position="162"/>
    </location>
</feature>
<keyword evidence="1" id="KW-0812">Transmembrane</keyword>
<dbReference type="AlphaFoldDB" id="A0A255G107"/>
<evidence type="ECO:0000256" key="1">
    <source>
        <dbReference type="SAM" id="Phobius"/>
    </source>
</evidence>
<feature type="transmembrane region" description="Helical" evidence="1">
    <location>
        <begin position="325"/>
        <end position="347"/>
    </location>
</feature>
<comment type="caution">
    <text evidence="2">The sequence shown here is derived from an EMBL/GenBank/DDBJ whole genome shotgun (WGS) entry which is preliminary data.</text>
</comment>
<feature type="transmembrane region" description="Helical" evidence="1">
    <location>
        <begin position="38"/>
        <end position="57"/>
    </location>
</feature>
<feature type="transmembrane region" description="Helical" evidence="1">
    <location>
        <begin position="63"/>
        <end position="80"/>
    </location>
</feature>
<evidence type="ECO:0000313" key="2">
    <source>
        <dbReference type="EMBL" id="OYO09610.1"/>
    </source>
</evidence>
<protein>
    <submittedName>
        <fullName evidence="2">Uncharacterized protein</fullName>
    </submittedName>
</protein>
<accession>A0A255G107</accession>
<feature type="transmembrane region" description="Helical" evidence="1">
    <location>
        <begin position="260"/>
        <end position="281"/>
    </location>
</feature>
<feature type="transmembrane region" description="Helical" evidence="1">
    <location>
        <begin position="367"/>
        <end position="388"/>
    </location>
</feature>
<dbReference type="Proteomes" id="UP000215896">
    <property type="component" value="Unassembled WGS sequence"/>
</dbReference>
<keyword evidence="1" id="KW-1133">Transmembrane helix</keyword>
<organism evidence="2 3">
    <name type="scientific">Enemella evansiae</name>
    <dbReference type="NCBI Taxonomy" id="2016499"/>
    <lineage>
        <taxon>Bacteria</taxon>
        <taxon>Bacillati</taxon>
        <taxon>Actinomycetota</taxon>
        <taxon>Actinomycetes</taxon>
        <taxon>Propionibacteriales</taxon>
        <taxon>Propionibacteriaceae</taxon>
        <taxon>Enemella</taxon>
    </lineage>
</organism>
<sequence length="400" mass="43711">MTEQPAAEAEPERERTEALAALLSAEDTGIQNAGQTSMALIGIIAAYLPVSLFAVYQGYGREVLAYLPLPVVLLMFFQMVQMAAMARRARSAAIVEAELVEIAGLGAPYARGLLGTPARSPIVNPYAIITQRGDRWISRYVAAGLPFFGLYAIGVAYTWFLGSEAARLNPDYPNRTWTVVLPILLSLVLWSIFADSAMSYFTPRYKINIWVPMAGLAGIWLQANQPTDPTPAWLYFSVYSAALITLTALTRPFRWRGGTVLARAGVAGIIVSSLGFWLLVFPDNGFGHDESRVWANVSMHLVAPVVTLLAIWYRRTPMTPLSWRQTALTLVFPLGYGAFLLIARALWGTPIPYAFLNPERSSIASTIATAVLTLLVFVLVGSAERIGLAIRGRRSRPADG</sequence>
<feature type="transmembrane region" description="Helical" evidence="1">
    <location>
        <begin position="293"/>
        <end position="313"/>
    </location>
</feature>
<dbReference type="OrthoDB" id="3721864at2"/>
<dbReference type="InterPro" id="IPR049713">
    <property type="entry name" value="Pr6Pr-like"/>
</dbReference>
<feature type="transmembrane region" description="Helical" evidence="1">
    <location>
        <begin position="205"/>
        <end position="221"/>
    </location>
</feature>
<name>A0A255G107_9ACTN</name>
<dbReference type="NCBIfam" id="NF038065">
    <property type="entry name" value="Pr6Pr"/>
    <property type="match status" value="1"/>
</dbReference>
<keyword evidence="1" id="KW-0472">Membrane</keyword>
<keyword evidence="3" id="KW-1185">Reference proteome</keyword>
<evidence type="ECO:0000313" key="3">
    <source>
        <dbReference type="Proteomes" id="UP000215896"/>
    </source>
</evidence>
<proteinExistence type="predicted"/>
<dbReference type="EMBL" id="NMVO01000017">
    <property type="protein sequence ID" value="OYO09610.1"/>
    <property type="molecule type" value="Genomic_DNA"/>
</dbReference>